<dbReference type="AlphaFoldDB" id="A0A388T8N9"/>
<gene>
    <name evidence="2" type="ORF">SSP531S_53840</name>
</gene>
<accession>A0A388T8N9</accession>
<proteinExistence type="predicted"/>
<dbReference type="Proteomes" id="UP000265354">
    <property type="component" value="Unassembled WGS sequence"/>
</dbReference>
<evidence type="ECO:0000313" key="3">
    <source>
        <dbReference type="Proteomes" id="UP000265354"/>
    </source>
</evidence>
<evidence type="ECO:0000313" key="2">
    <source>
        <dbReference type="EMBL" id="GBQ03905.1"/>
    </source>
</evidence>
<protein>
    <submittedName>
        <fullName evidence="2">Uncharacterized protein</fullName>
    </submittedName>
</protein>
<feature type="compositionally biased region" description="Polar residues" evidence="1">
    <location>
        <begin position="434"/>
        <end position="446"/>
    </location>
</feature>
<dbReference type="EMBL" id="BGZL01000024">
    <property type="protein sequence ID" value="GBQ03905.1"/>
    <property type="molecule type" value="Genomic_DNA"/>
</dbReference>
<name>A0A388T8N9_9ACTN</name>
<reference evidence="2 3" key="1">
    <citation type="submission" date="2018-07" db="EMBL/GenBank/DDBJ databases">
        <title>Whole Genome Shotgun Sequence of Streptomyces spongiicola strain 531S.</title>
        <authorList>
            <person name="Dohra H."/>
            <person name="Kodani S."/>
        </authorList>
    </citation>
    <scope>NUCLEOTIDE SEQUENCE [LARGE SCALE GENOMIC DNA]</scope>
    <source>
        <strain evidence="2 3">531S</strain>
    </source>
</reference>
<sequence>MTGPAVQEPEYAELIAELCEFRDERLQRQPSDRALAGAVGVSPTTVGGWLRADRFPQRIDQLRDLVRAVRVQAERAGLAGDRAVAAVLDVQKWERAYQAEARRRAEGTSAAVQAGQGRVVLERMRPGRPLSEVVDPFQLEVHHAIGSLVAGLPVLPAYVAREHDDRLAEVVAQAADGASRIAVLVGGSSTGKTRACWEAFQPLYEREEPWRLWHPLDPTRPDAALAELSGIAPYTVVWLNEAQFYLAPDPLGERVAAGLRNVLCDLRRAPVLVLATLWPEHWDTLTTRTAADPHAQARELLDGHRIKVPDAFTGAAQGALTDAAGADPRLGEAAAHASDGQVTQYLAGVPVLMSRYEDAVPTTKALIHAAMDARRLGAGPHIPLAWLAEAAPGYLTEAEWNQSGDDWLEQALHYVAKPCNGIPGILTPVKTGIPRNQRNQRTSAPTGPSGGHRARAGQGQQYRLADYLNQHGRRHRAEMIPPIDFWTAAAAWAHPSDLTTLGDAAWARGLYRDAAQLHKHATTHGNPRAASALVAHLHTLHPTDHHPAQEAAAHASLDDPSGVARLLEGLREAGAQEQVTTLAERAAAHASLDHPSAVAELLEGLREAGAQEQVTTLVNRDPAAHASLDHPSAVAELLEGLREAGAQEQVTTLAERAAAHASLDDPSAVARLLEGLREAGAQEQVTTLVNRDPAAHASLDHPSAVARLLEGLREAGAQEQVTTLAERAAAHASLDHPSAVAELLEGLREAGAQEQVTTLAERAAAHASLDDPSAVAWLLEGLREAGAQEQVTTLVNRDPAAHASLDDPFAVAWLLEGLREAGAQEQVTTLAERAAAHASLDDPSAVAWLLEGLREAGAQEQVTTLVNRDPAAHASLDHPFAVARLLEGLREAGAQEQVTTLAERAAAHASLDNPSAVARLLEGLQLAGAHEQFTALAERLPAAGCFDQFIGIGDHRERFRFGREPDGSVAAPWAWGDLE</sequence>
<feature type="region of interest" description="Disordered" evidence="1">
    <location>
        <begin position="429"/>
        <end position="460"/>
    </location>
</feature>
<comment type="caution">
    <text evidence="2">The sequence shown here is derived from an EMBL/GenBank/DDBJ whole genome shotgun (WGS) entry which is preliminary data.</text>
</comment>
<evidence type="ECO:0000256" key="1">
    <source>
        <dbReference type="SAM" id="MobiDB-lite"/>
    </source>
</evidence>
<organism evidence="2 3">
    <name type="scientific">Streptomyces spongiicola</name>
    <dbReference type="NCBI Taxonomy" id="1690221"/>
    <lineage>
        <taxon>Bacteria</taxon>
        <taxon>Bacillati</taxon>
        <taxon>Actinomycetota</taxon>
        <taxon>Actinomycetes</taxon>
        <taxon>Kitasatosporales</taxon>
        <taxon>Streptomycetaceae</taxon>
        <taxon>Streptomyces</taxon>
    </lineage>
</organism>